<evidence type="ECO:0000259" key="4">
    <source>
        <dbReference type="Pfam" id="PF07631"/>
    </source>
</evidence>
<protein>
    <submittedName>
        <fullName evidence="6">Planctomycete cytochrome C</fullName>
    </submittedName>
</protein>
<feature type="signal peptide" evidence="1">
    <location>
        <begin position="1"/>
        <end position="26"/>
    </location>
</feature>
<dbReference type="InterPro" id="IPR011478">
    <property type="entry name" value="DUF1585"/>
</dbReference>
<dbReference type="AlphaFoldDB" id="A0A518DM44"/>
<dbReference type="InterPro" id="IPR011429">
    <property type="entry name" value="Cyt_c_Planctomycete-type"/>
</dbReference>
<name>A0A518DM44_9BACT</name>
<feature type="domain" description="DUF1585" evidence="2">
    <location>
        <begin position="650"/>
        <end position="718"/>
    </location>
</feature>
<evidence type="ECO:0000259" key="2">
    <source>
        <dbReference type="Pfam" id="PF07624"/>
    </source>
</evidence>
<keyword evidence="7" id="KW-1185">Reference proteome</keyword>
<dbReference type="RefSeq" id="WP_197442967.1">
    <property type="nucleotide sequence ID" value="NZ_CP036433.1"/>
</dbReference>
<evidence type="ECO:0000313" key="7">
    <source>
        <dbReference type="Proteomes" id="UP000317648"/>
    </source>
</evidence>
<gene>
    <name evidence="6" type="ORF">Pla8534_06870</name>
</gene>
<feature type="domain" description="DUF1592" evidence="4">
    <location>
        <begin position="324"/>
        <end position="446"/>
    </location>
</feature>
<organism evidence="6 7">
    <name type="scientific">Lignipirellula cremea</name>
    <dbReference type="NCBI Taxonomy" id="2528010"/>
    <lineage>
        <taxon>Bacteria</taxon>
        <taxon>Pseudomonadati</taxon>
        <taxon>Planctomycetota</taxon>
        <taxon>Planctomycetia</taxon>
        <taxon>Pirellulales</taxon>
        <taxon>Pirellulaceae</taxon>
        <taxon>Lignipirellula</taxon>
    </lineage>
</organism>
<dbReference type="Pfam" id="PF07631">
    <property type="entry name" value="PSD4"/>
    <property type="match status" value="1"/>
</dbReference>
<dbReference type="EMBL" id="CP036433">
    <property type="protein sequence ID" value="QDU92914.1"/>
    <property type="molecule type" value="Genomic_DNA"/>
</dbReference>
<evidence type="ECO:0000256" key="1">
    <source>
        <dbReference type="SAM" id="SignalP"/>
    </source>
</evidence>
<dbReference type="KEGG" id="lcre:Pla8534_06870"/>
<dbReference type="Pfam" id="PF07624">
    <property type="entry name" value="PSD2"/>
    <property type="match status" value="1"/>
</dbReference>
<evidence type="ECO:0000259" key="5">
    <source>
        <dbReference type="Pfam" id="PF07635"/>
    </source>
</evidence>
<dbReference type="InterPro" id="IPR013042">
    <property type="entry name" value="DUF1592"/>
</dbReference>
<dbReference type="InterPro" id="IPR013039">
    <property type="entry name" value="DUF1588"/>
</dbReference>
<keyword evidence="1" id="KW-0732">Signal</keyword>
<dbReference type="Proteomes" id="UP000317648">
    <property type="component" value="Chromosome"/>
</dbReference>
<evidence type="ECO:0000313" key="6">
    <source>
        <dbReference type="EMBL" id="QDU92914.1"/>
    </source>
</evidence>
<dbReference type="Pfam" id="PF07627">
    <property type="entry name" value="PSCyt3"/>
    <property type="match status" value="1"/>
</dbReference>
<proteinExistence type="predicted"/>
<accession>A0A518DM44</accession>
<reference evidence="6 7" key="1">
    <citation type="submission" date="2019-02" db="EMBL/GenBank/DDBJ databases">
        <title>Deep-cultivation of Planctomycetes and their phenomic and genomic characterization uncovers novel biology.</title>
        <authorList>
            <person name="Wiegand S."/>
            <person name="Jogler M."/>
            <person name="Boedeker C."/>
            <person name="Pinto D."/>
            <person name="Vollmers J."/>
            <person name="Rivas-Marin E."/>
            <person name="Kohn T."/>
            <person name="Peeters S.H."/>
            <person name="Heuer A."/>
            <person name="Rast P."/>
            <person name="Oberbeckmann S."/>
            <person name="Bunk B."/>
            <person name="Jeske O."/>
            <person name="Meyerdierks A."/>
            <person name="Storesund J.E."/>
            <person name="Kallscheuer N."/>
            <person name="Luecker S."/>
            <person name="Lage O.M."/>
            <person name="Pohl T."/>
            <person name="Merkel B.J."/>
            <person name="Hornburger P."/>
            <person name="Mueller R.-W."/>
            <person name="Bruemmer F."/>
            <person name="Labrenz M."/>
            <person name="Spormann A.M."/>
            <person name="Op den Camp H."/>
            <person name="Overmann J."/>
            <person name="Amann R."/>
            <person name="Jetten M.S.M."/>
            <person name="Mascher T."/>
            <person name="Medema M.H."/>
            <person name="Devos D.P."/>
            <person name="Kaster A.-K."/>
            <person name="Ovreas L."/>
            <person name="Rohde M."/>
            <person name="Galperin M.Y."/>
            <person name="Jogler C."/>
        </authorList>
    </citation>
    <scope>NUCLEOTIDE SEQUENCE [LARGE SCALE GENOMIC DNA]</scope>
    <source>
        <strain evidence="6 7">Pla85_3_4</strain>
    </source>
</reference>
<feature type="domain" description="Cytochrome C Planctomycete-type" evidence="5">
    <location>
        <begin position="36"/>
        <end position="83"/>
    </location>
</feature>
<dbReference type="Pfam" id="PF07635">
    <property type="entry name" value="PSCyt1"/>
    <property type="match status" value="1"/>
</dbReference>
<sequence precursor="true">MSKWFAFACLSVLLLLAVGSLAPVCAADAAFLKRFCIDCHGGRTPEGDLSLQHLQTTAVKPADLELWQAVLAQVESRQMPPEEADQPTAAERKQMVEQITSLLTGAGVAVRSGRRLAPGQGNYVDHEALFSQQPSLTPPGSKTSARMWRLTGQAYEEFFDQLNKQYAMGIRNYGEHKMRAPWNFAPEPNFTDYASSHKIGEAEIEFHMRNATKMAKALVVRLAGRQPSPGFSDWIPEMNAVILAGDAATAEQVQAATTATFQGVLSRDPSPKEQERFTQFLLQNLQTLEANEAVEQFLIALLFRPEMMYRVEIAPDGSTRGMLAPRALARSLAFALTDQVPDEALLLAVEEGRLSTREDVQAQVARMLADKELHKPRILRFFQEYFGHHAAIEVFKDEVTLKAAGLHVNFWYPRYFVSDADRLIEWVLNEDKDVLRQLLTTNKTFLLTMDPLGRDKYGESTKVKKRLQPDTPFQGFEQTVLDVYETPLPSRHEWFDDRPYDMPKEHRAGLLTHPAWLIAQSGNFDNHAIHRGRWIREKLLGGLVPEVPITVNAMLPDEPQHGLRERMAVTREAYCWKCHRQMDPLGLAFEQFDHFGRFRTTEQVVDLEATQAKANLDKDGHPRLTKYTTIPLDTTGAVERSGAPDLDGPVADPLELVRKLAASERVEQVFVRHAFRYFMGRNETLADGPILVAAHRAYVDNGGSMNALITSLLTSDAFLYRTLAVDE</sequence>
<evidence type="ECO:0000259" key="3">
    <source>
        <dbReference type="Pfam" id="PF07627"/>
    </source>
</evidence>
<feature type="chain" id="PRO_5021701450" evidence="1">
    <location>
        <begin position="27"/>
        <end position="727"/>
    </location>
</feature>
<feature type="domain" description="DUF1588" evidence="3">
    <location>
        <begin position="507"/>
        <end position="602"/>
    </location>
</feature>